<accession>A0A9W6BFS8</accession>
<organism evidence="8 9">
    <name type="scientific">Pleodorina starrii</name>
    <dbReference type="NCBI Taxonomy" id="330485"/>
    <lineage>
        <taxon>Eukaryota</taxon>
        <taxon>Viridiplantae</taxon>
        <taxon>Chlorophyta</taxon>
        <taxon>core chlorophytes</taxon>
        <taxon>Chlorophyceae</taxon>
        <taxon>CS clade</taxon>
        <taxon>Chlamydomonadales</taxon>
        <taxon>Volvocaceae</taxon>
        <taxon>Pleodorina</taxon>
    </lineage>
</organism>
<evidence type="ECO:0000313" key="8">
    <source>
        <dbReference type="EMBL" id="GLC51319.1"/>
    </source>
</evidence>
<evidence type="ECO:0000256" key="6">
    <source>
        <dbReference type="ARBA" id="ARBA00037114"/>
    </source>
</evidence>
<gene>
    <name evidence="8" type="primary">PLEST004615</name>
    <name evidence="8" type="ORF">PLESTB_000489600</name>
</gene>
<comment type="function">
    <text evidence="6 7">Removes the formyl group from the N-terminal Met of newly synthesized proteins.</text>
</comment>
<protein>
    <recommendedName>
        <fullName evidence="2 7">Peptide deformylase</fullName>
        <ecNumber evidence="2 7">3.5.1.88</ecNumber>
    </recommendedName>
</protein>
<keyword evidence="3 7" id="KW-0479">Metal-binding</keyword>
<evidence type="ECO:0000256" key="4">
    <source>
        <dbReference type="ARBA" id="ARBA00022801"/>
    </source>
</evidence>
<evidence type="ECO:0000256" key="1">
    <source>
        <dbReference type="ARBA" id="ARBA00010759"/>
    </source>
</evidence>
<dbReference type="Pfam" id="PF01327">
    <property type="entry name" value="Pep_deformylase"/>
    <property type="match status" value="1"/>
</dbReference>
<dbReference type="PRINTS" id="PR01576">
    <property type="entry name" value="PDEFORMYLASE"/>
</dbReference>
<dbReference type="PANTHER" id="PTHR10458">
    <property type="entry name" value="PEPTIDE DEFORMYLASE"/>
    <property type="match status" value="1"/>
</dbReference>
<proteinExistence type="inferred from homology"/>
<dbReference type="PANTHER" id="PTHR10458:SF2">
    <property type="entry name" value="PEPTIDE DEFORMYLASE, MITOCHONDRIAL"/>
    <property type="match status" value="1"/>
</dbReference>
<dbReference type="EMBL" id="BRXU01000004">
    <property type="protein sequence ID" value="GLC51319.1"/>
    <property type="molecule type" value="Genomic_DNA"/>
</dbReference>
<dbReference type="Gene3D" id="3.90.45.10">
    <property type="entry name" value="Peptide deformylase"/>
    <property type="match status" value="1"/>
</dbReference>
<evidence type="ECO:0000256" key="5">
    <source>
        <dbReference type="ARBA" id="ARBA00022917"/>
    </source>
</evidence>
<dbReference type="CDD" id="cd00487">
    <property type="entry name" value="Pep_deformylase"/>
    <property type="match status" value="1"/>
</dbReference>
<dbReference type="GO" id="GO:0046872">
    <property type="term" value="F:metal ion binding"/>
    <property type="evidence" value="ECO:0007669"/>
    <property type="project" value="UniProtKB-KW"/>
</dbReference>
<dbReference type="InterPro" id="IPR036821">
    <property type="entry name" value="Peptide_deformylase_sf"/>
</dbReference>
<evidence type="ECO:0000256" key="7">
    <source>
        <dbReference type="RuleBase" id="RU362111"/>
    </source>
</evidence>
<keyword evidence="4 7" id="KW-0378">Hydrolase</keyword>
<comment type="catalytic activity">
    <reaction evidence="7">
        <text>N-terminal N-formyl-L-methionyl-[peptide] + H2O = N-terminal L-methionyl-[peptide] + formate</text>
        <dbReference type="Rhea" id="RHEA:24420"/>
        <dbReference type="Rhea" id="RHEA-COMP:10639"/>
        <dbReference type="Rhea" id="RHEA-COMP:10640"/>
        <dbReference type="ChEBI" id="CHEBI:15377"/>
        <dbReference type="ChEBI" id="CHEBI:15740"/>
        <dbReference type="ChEBI" id="CHEBI:49298"/>
        <dbReference type="ChEBI" id="CHEBI:64731"/>
        <dbReference type="EC" id="3.5.1.88"/>
    </reaction>
</comment>
<dbReference type="EC" id="3.5.1.88" evidence="2 7"/>
<sequence length="268" mass="28986">MQARIKHSHPRIQTRFGAVSRQARRIAMAASSRNNESQPGDLKALPPIVQAGTPVLRQVAREVPRELLGSDWLRNLVQTMTDVMRAAPGVGLAAPQIGEPWRVIVLEDREEYIARQAASGVYDAGTLAAMEREPFGPLALVNPRLRPVGHEGAAFFEGCLSVRGYVAVVPRYRSVEVEAVDPEGRPLTLRASGWRARILQHECDHIQGILYVDRMLPTSLAASENLAQWARALPEGVPPLGRCTCCHPTDRLEPATGGSAGGGGQSGS</sequence>
<dbReference type="OrthoDB" id="276063at2759"/>
<comment type="subcellular location">
    <subcellularLocation>
        <location evidence="7">Plastid</location>
        <location evidence="7">Chloroplast</location>
    </subcellularLocation>
</comment>
<name>A0A9W6BFS8_9CHLO</name>
<evidence type="ECO:0000313" key="9">
    <source>
        <dbReference type="Proteomes" id="UP001165080"/>
    </source>
</evidence>
<dbReference type="GO" id="GO:0042586">
    <property type="term" value="F:peptide deformylase activity"/>
    <property type="evidence" value="ECO:0007669"/>
    <property type="project" value="UniProtKB-EC"/>
</dbReference>
<evidence type="ECO:0000256" key="2">
    <source>
        <dbReference type="ARBA" id="ARBA00012175"/>
    </source>
</evidence>
<keyword evidence="7" id="KW-0150">Chloroplast</keyword>
<dbReference type="SUPFAM" id="SSF56420">
    <property type="entry name" value="Peptide deformylase"/>
    <property type="match status" value="1"/>
</dbReference>
<keyword evidence="7" id="KW-0934">Plastid</keyword>
<comment type="similarity">
    <text evidence="1 7">Belongs to the polypeptide deformylase family.</text>
</comment>
<dbReference type="GO" id="GO:0009507">
    <property type="term" value="C:chloroplast"/>
    <property type="evidence" value="ECO:0007669"/>
    <property type="project" value="UniProtKB-SubCell"/>
</dbReference>
<dbReference type="GO" id="GO:0005739">
    <property type="term" value="C:mitochondrion"/>
    <property type="evidence" value="ECO:0007669"/>
    <property type="project" value="TreeGrafter"/>
</dbReference>
<dbReference type="InterPro" id="IPR023635">
    <property type="entry name" value="Peptide_deformylase"/>
</dbReference>
<dbReference type="NCBIfam" id="NF001159">
    <property type="entry name" value="PRK00150.1-3"/>
    <property type="match status" value="1"/>
</dbReference>
<keyword evidence="9" id="KW-1185">Reference proteome</keyword>
<dbReference type="HAMAP" id="MF_00163">
    <property type="entry name" value="Pep_deformylase"/>
    <property type="match status" value="1"/>
</dbReference>
<evidence type="ECO:0000256" key="3">
    <source>
        <dbReference type="ARBA" id="ARBA00022723"/>
    </source>
</evidence>
<keyword evidence="5 7" id="KW-0648">Protein biosynthesis</keyword>
<comment type="caution">
    <text evidence="8">The sequence shown here is derived from an EMBL/GenBank/DDBJ whole genome shotgun (WGS) entry which is preliminary data.</text>
</comment>
<dbReference type="FunFam" id="3.90.45.10:FF:000003">
    <property type="entry name" value="Peptide deformylase"/>
    <property type="match status" value="1"/>
</dbReference>
<dbReference type="AlphaFoldDB" id="A0A9W6BFS8"/>
<dbReference type="Proteomes" id="UP001165080">
    <property type="component" value="Unassembled WGS sequence"/>
</dbReference>
<reference evidence="8 9" key="1">
    <citation type="journal article" date="2023" name="Commun. Biol.">
        <title>Reorganization of the ancestral sex-determining regions during the evolution of trioecy in Pleodorina starrii.</title>
        <authorList>
            <person name="Takahashi K."/>
            <person name="Suzuki S."/>
            <person name="Kawai-Toyooka H."/>
            <person name="Yamamoto K."/>
            <person name="Hamaji T."/>
            <person name="Ootsuki R."/>
            <person name="Yamaguchi H."/>
            <person name="Kawachi M."/>
            <person name="Higashiyama T."/>
            <person name="Nozaki H."/>
        </authorList>
    </citation>
    <scope>NUCLEOTIDE SEQUENCE [LARGE SCALE GENOMIC DNA]</scope>
    <source>
        <strain evidence="8 9">NIES-4479</strain>
    </source>
</reference>
<keyword evidence="7" id="KW-0809">Transit peptide</keyword>
<dbReference type="GO" id="GO:0006412">
    <property type="term" value="P:translation"/>
    <property type="evidence" value="ECO:0007669"/>
    <property type="project" value="UniProtKB-KW"/>
</dbReference>